<keyword evidence="8 15" id="KW-0067">ATP-binding</keyword>
<feature type="domain" description="UvrD-like helicase ATP-binding" evidence="16">
    <location>
        <begin position="1"/>
        <end position="292"/>
    </location>
</feature>
<dbReference type="Pfam" id="PF13361">
    <property type="entry name" value="UvrD_C"/>
    <property type="match status" value="1"/>
</dbReference>
<dbReference type="GO" id="GO:0043138">
    <property type="term" value="F:3'-5' DNA helicase activity"/>
    <property type="evidence" value="ECO:0007669"/>
    <property type="project" value="UniProtKB-EC"/>
</dbReference>
<keyword evidence="3 15" id="KW-0547">Nucleotide-binding</keyword>
<dbReference type="InterPro" id="IPR038726">
    <property type="entry name" value="PDDEXK_AddAB-type"/>
</dbReference>
<dbReference type="EMBL" id="QVEU01000004">
    <property type="protein sequence ID" value="RGB75876.1"/>
    <property type="molecule type" value="Genomic_DNA"/>
</dbReference>
<keyword evidence="10" id="KW-0234">DNA repair</keyword>
<evidence type="ECO:0000256" key="9">
    <source>
        <dbReference type="ARBA" id="ARBA00023125"/>
    </source>
</evidence>
<dbReference type="InterPro" id="IPR000212">
    <property type="entry name" value="DNA_helicase_UvrD/REP"/>
</dbReference>
<keyword evidence="6 15" id="KW-0347">Helicase</keyword>
<dbReference type="InterPro" id="IPR011604">
    <property type="entry name" value="PDDEXK-like_dom_sf"/>
</dbReference>
<evidence type="ECO:0000259" key="16">
    <source>
        <dbReference type="PROSITE" id="PS51198"/>
    </source>
</evidence>
<comment type="catalytic activity">
    <reaction evidence="14">
        <text>ATP + H2O = ADP + phosphate + H(+)</text>
        <dbReference type="Rhea" id="RHEA:13065"/>
        <dbReference type="ChEBI" id="CHEBI:15377"/>
        <dbReference type="ChEBI" id="CHEBI:15378"/>
        <dbReference type="ChEBI" id="CHEBI:30616"/>
        <dbReference type="ChEBI" id="CHEBI:43474"/>
        <dbReference type="ChEBI" id="CHEBI:456216"/>
        <dbReference type="EC" id="5.6.2.4"/>
    </reaction>
</comment>
<reference evidence="17 18" key="1">
    <citation type="submission" date="2018-08" db="EMBL/GenBank/DDBJ databases">
        <title>A genome reference for cultivated species of the human gut microbiota.</title>
        <authorList>
            <person name="Zou Y."/>
            <person name="Xue W."/>
            <person name="Luo G."/>
        </authorList>
    </citation>
    <scope>NUCLEOTIDE SEQUENCE [LARGE SCALE GENOMIC DNA]</scope>
    <source>
        <strain evidence="17 18">OF01-3</strain>
    </source>
</reference>
<dbReference type="InterPro" id="IPR027417">
    <property type="entry name" value="P-loop_NTPase"/>
</dbReference>
<dbReference type="GO" id="GO:0003677">
    <property type="term" value="F:DNA binding"/>
    <property type="evidence" value="ECO:0007669"/>
    <property type="project" value="UniProtKB-KW"/>
</dbReference>
<protein>
    <recommendedName>
        <fullName evidence="13">DNA 3'-5' helicase</fullName>
        <ecNumber evidence="13">5.6.2.4</ecNumber>
    </recommendedName>
</protein>
<evidence type="ECO:0000256" key="3">
    <source>
        <dbReference type="ARBA" id="ARBA00022741"/>
    </source>
</evidence>
<dbReference type="PANTHER" id="PTHR11070">
    <property type="entry name" value="UVRD / RECB / PCRA DNA HELICASE FAMILY MEMBER"/>
    <property type="match status" value="1"/>
</dbReference>
<keyword evidence="11" id="KW-0413">Isomerase</keyword>
<keyword evidence="2" id="KW-0540">Nuclease</keyword>
<evidence type="ECO:0000256" key="11">
    <source>
        <dbReference type="ARBA" id="ARBA00023235"/>
    </source>
</evidence>
<dbReference type="GO" id="GO:0000725">
    <property type="term" value="P:recombinational repair"/>
    <property type="evidence" value="ECO:0007669"/>
    <property type="project" value="TreeGrafter"/>
</dbReference>
<dbReference type="Proteomes" id="UP000261011">
    <property type="component" value="Unassembled WGS sequence"/>
</dbReference>
<name>A0A3E2THK6_9FIRM</name>
<dbReference type="AlphaFoldDB" id="A0A3E2THK6"/>
<comment type="caution">
    <text evidence="17">The sequence shown here is derived from an EMBL/GenBank/DDBJ whole genome shotgun (WGS) entry which is preliminary data.</text>
</comment>
<gene>
    <name evidence="17" type="ORF">DXA39_06015</name>
</gene>
<evidence type="ECO:0000256" key="12">
    <source>
        <dbReference type="ARBA" id="ARBA00034617"/>
    </source>
</evidence>
<evidence type="ECO:0000256" key="7">
    <source>
        <dbReference type="ARBA" id="ARBA00022839"/>
    </source>
</evidence>
<dbReference type="PROSITE" id="PS51198">
    <property type="entry name" value="UVRD_HELICASE_ATP_BIND"/>
    <property type="match status" value="1"/>
</dbReference>
<evidence type="ECO:0000256" key="5">
    <source>
        <dbReference type="ARBA" id="ARBA00022801"/>
    </source>
</evidence>
<evidence type="ECO:0000256" key="4">
    <source>
        <dbReference type="ARBA" id="ARBA00022763"/>
    </source>
</evidence>
<keyword evidence="4" id="KW-0227">DNA damage</keyword>
<dbReference type="SUPFAM" id="SSF52540">
    <property type="entry name" value="P-loop containing nucleoside triphosphate hydrolases"/>
    <property type="match status" value="1"/>
</dbReference>
<comment type="catalytic activity">
    <reaction evidence="12">
        <text>Couples ATP hydrolysis with the unwinding of duplex DNA by translocating in the 3'-5' direction.</text>
        <dbReference type="EC" id="5.6.2.4"/>
    </reaction>
</comment>
<organism evidence="17 18">
    <name type="scientific">Anaerococcus nagyae</name>
    <dbReference type="NCBI Taxonomy" id="1755241"/>
    <lineage>
        <taxon>Bacteria</taxon>
        <taxon>Bacillati</taxon>
        <taxon>Bacillota</taxon>
        <taxon>Tissierellia</taxon>
        <taxon>Tissierellales</taxon>
        <taxon>Peptoniphilaceae</taxon>
        <taxon>Anaerococcus</taxon>
    </lineage>
</organism>
<evidence type="ECO:0000313" key="17">
    <source>
        <dbReference type="EMBL" id="RGB75876.1"/>
    </source>
</evidence>
<keyword evidence="18" id="KW-1185">Reference proteome</keyword>
<dbReference type="CDD" id="cd17932">
    <property type="entry name" value="DEXQc_UvrD"/>
    <property type="match status" value="1"/>
</dbReference>
<dbReference type="Pfam" id="PF12705">
    <property type="entry name" value="PDDEXK_1"/>
    <property type="match status" value="1"/>
</dbReference>
<dbReference type="Pfam" id="PF00580">
    <property type="entry name" value="UvrD-helicase"/>
    <property type="match status" value="1"/>
</dbReference>
<proteinExistence type="inferred from homology"/>
<evidence type="ECO:0000256" key="14">
    <source>
        <dbReference type="ARBA" id="ARBA00048988"/>
    </source>
</evidence>
<dbReference type="RefSeq" id="WP_117521819.1">
    <property type="nucleotide sequence ID" value="NZ_QVEU01000004.1"/>
</dbReference>
<dbReference type="GO" id="GO:0004527">
    <property type="term" value="F:exonuclease activity"/>
    <property type="evidence" value="ECO:0007669"/>
    <property type="project" value="UniProtKB-KW"/>
</dbReference>
<dbReference type="Gene3D" id="3.90.320.10">
    <property type="match status" value="1"/>
</dbReference>
<keyword evidence="7" id="KW-0269">Exonuclease</keyword>
<keyword evidence="5 15" id="KW-0378">Hydrolase</keyword>
<dbReference type="GO" id="GO:0005524">
    <property type="term" value="F:ATP binding"/>
    <property type="evidence" value="ECO:0007669"/>
    <property type="project" value="UniProtKB-UniRule"/>
</dbReference>
<dbReference type="InterPro" id="IPR014017">
    <property type="entry name" value="DNA_helicase_UvrD-like_C"/>
</dbReference>
<evidence type="ECO:0000256" key="13">
    <source>
        <dbReference type="ARBA" id="ARBA00034808"/>
    </source>
</evidence>
<feature type="binding site" evidence="15">
    <location>
        <begin position="21"/>
        <end position="28"/>
    </location>
    <ligand>
        <name>ATP</name>
        <dbReference type="ChEBI" id="CHEBI:30616"/>
    </ligand>
</feature>
<dbReference type="EC" id="5.6.2.4" evidence="13"/>
<dbReference type="Gene3D" id="1.10.486.10">
    <property type="entry name" value="PCRA, domain 4"/>
    <property type="match status" value="1"/>
</dbReference>
<dbReference type="Gene3D" id="3.40.50.300">
    <property type="entry name" value="P-loop containing nucleotide triphosphate hydrolases"/>
    <property type="match status" value="2"/>
</dbReference>
<dbReference type="OrthoDB" id="9810135at2"/>
<evidence type="ECO:0000256" key="10">
    <source>
        <dbReference type="ARBA" id="ARBA00023204"/>
    </source>
</evidence>
<evidence type="ECO:0000256" key="8">
    <source>
        <dbReference type="ARBA" id="ARBA00022840"/>
    </source>
</evidence>
<evidence type="ECO:0000256" key="15">
    <source>
        <dbReference type="PROSITE-ProRule" id="PRU00560"/>
    </source>
</evidence>
<dbReference type="PANTHER" id="PTHR11070:SF2">
    <property type="entry name" value="ATP-DEPENDENT DNA HELICASE SRS2"/>
    <property type="match status" value="1"/>
</dbReference>
<sequence>MINKAQKKVIEEAKTPAAIIAGPGTGKTFTIVKKVVDLVKNEYIPANRILITTFTKKAAAELNSRILSEFTKENINTDLKDLKIGNFHSLANTYIDQYKKLNNNFFKAEVIDSYTEGYLLERNLYRFEQINGFKESFSGNRVRLIQEVFEDITNNLIDINSLKISNNPKDRLAYEVYINHLEILRENNLINFQLILKNFYDLLSDSQIGEEIRNSIDFVIIDEYQDTNFIQQEIAFKLIKDKNIMVFGDDDQSLYSFRGADPKNLLDFGKVCKYKLGVDANFYSLDINYRSNQSIIDIAKSWMDVEEFDNKVLNSFKDNKNENSVVRARADNFENLYKIIKLLNRDIDLNQIGFLFPTLNSYYPKSLQAFLESKGLAVLNMGSSNFFERYEIRILMYIFVRVFTSYPSNLENNPYLSYEQKKKLEYRQYLASLFDDQTIKSKEMDKLVSYFRNKKDIGLTEILYKSFSLKILKEILDKKLGSIENDRALNNIGIFSRKLSEYEQIFDKNDSDYYFEFIYGYIFYFYKTNSIREFEALNQSYEAINFMTIHNSKGLEFDVVFVSGLNDYPRGDHPRLLEYYSYKENDNKRPIKDFYRKYYTAFTRAKNLLVLLDNSRDYRLENFSKKLNDSSILSTIDFKRHEEKRNKQILAYTTDIEIYNACPLKYKFLRRLSYSLPKTKNLIYGSRVHELSEYISKYPSDSNIEPFLKNNLKYKNVILNFIKKDFKVIDTESNYKLDRDFYILQGNIDIILEDNSIMDIKTGSFDDLTLKKYKNQLVTYKYLMELNKEKTNNLYLYFIEKDELIKVEDLNFDISVIDGIAKNILNENIYGKTSDTSECKFCPMKYYCDRY</sequence>
<dbReference type="InterPro" id="IPR014016">
    <property type="entry name" value="UvrD-like_ATP-bd"/>
</dbReference>
<dbReference type="Gene3D" id="1.10.10.160">
    <property type="match status" value="1"/>
</dbReference>
<keyword evidence="9" id="KW-0238">DNA-binding</keyword>
<evidence type="ECO:0000256" key="1">
    <source>
        <dbReference type="ARBA" id="ARBA00009922"/>
    </source>
</evidence>
<comment type="similarity">
    <text evidence="1">Belongs to the helicase family. UvrD subfamily.</text>
</comment>
<accession>A0A3E2THK6</accession>
<evidence type="ECO:0000313" key="18">
    <source>
        <dbReference type="Proteomes" id="UP000261011"/>
    </source>
</evidence>
<dbReference type="InterPro" id="IPR013986">
    <property type="entry name" value="DExx_box_DNA_helicase_dom_sf"/>
</dbReference>
<evidence type="ECO:0000256" key="2">
    <source>
        <dbReference type="ARBA" id="ARBA00022722"/>
    </source>
</evidence>
<evidence type="ECO:0000256" key="6">
    <source>
        <dbReference type="ARBA" id="ARBA00022806"/>
    </source>
</evidence>